<dbReference type="AlphaFoldDB" id="V6MMJ5"/>
<protein>
    <submittedName>
        <fullName evidence="1">Uncharacterized protein</fullName>
    </submittedName>
</protein>
<name>V6MMJ5_9BACL</name>
<evidence type="ECO:0000313" key="2">
    <source>
        <dbReference type="Proteomes" id="UP000017973"/>
    </source>
</evidence>
<dbReference type="EMBL" id="AYJU01000001">
    <property type="protein sequence ID" value="EST56718.1"/>
    <property type="molecule type" value="Genomic_DNA"/>
</dbReference>
<organism evidence="1 2">
    <name type="scientific">Brevibacillus panacihumi W25</name>
    <dbReference type="NCBI Taxonomy" id="1408254"/>
    <lineage>
        <taxon>Bacteria</taxon>
        <taxon>Bacillati</taxon>
        <taxon>Bacillota</taxon>
        <taxon>Bacilli</taxon>
        <taxon>Bacillales</taxon>
        <taxon>Paenibacillaceae</taxon>
        <taxon>Brevibacillus</taxon>
    </lineage>
</organism>
<keyword evidence="2" id="KW-1185">Reference proteome</keyword>
<reference evidence="1 2" key="1">
    <citation type="journal article" date="2014" name="Genome Announc.">
        <title>Draft Genome Sequence of Brevibacillus panacihumi Strain W25, a Halotolerant Hydrocarbon-Degrading Bacterium.</title>
        <authorList>
            <person name="Wang X."/>
            <person name="Jin D."/>
            <person name="Zhou L."/>
            <person name="Wu L."/>
            <person name="An W."/>
            <person name="Chen Y."/>
            <person name="Zhao L."/>
        </authorList>
    </citation>
    <scope>NUCLEOTIDE SEQUENCE [LARGE SCALE GENOMIC DNA]</scope>
    <source>
        <strain evidence="1 2">W25</strain>
    </source>
</reference>
<dbReference type="STRING" id="1408254.T458_00235"/>
<proteinExistence type="predicted"/>
<dbReference type="HOGENOM" id="CLU_830730_0_0_9"/>
<gene>
    <name evidence="1" type="ORF">T458_00235</name>
</gene>
<accession>V6MMJ5</accession>
<comment type="caution">
    <text evidence="1">The sequence shown here is derived from an EMBL/GenBank/DDBJ whole genome shotgun (WGS) entry which is preliminary data.</text>
</comment>
<dbReference type="Proteomes" id="UP000017973">
    <property type="component" value="Unassembled WGS sequence"/>
</dbReference>
<dbReference type="PATRIC" id="fig|1408254.3.peg.48"/>
<sequence>MRSFPEVHGENCFLEILSRWITFTRDLDVSTPFLFLACGKLGFHYQSKQDSPTLVFPTVNLLQYGEMAGIRELIGVEEVTYESASGESWSELETALEQKRIPVIMGLSTLLPNEPQVLPTVTLLAVHQWDPSQRRVRVSNPLYNGWINLPKLQEIQQGIQEYGQEPHTWIEFRWIKEPKPEYRNDIIGRLRNSVVQEEIALQSEQNLQRFLADLKLLEQVTPVLKGLILKYLTKQMYHPWGPTATSLLSVQAMEELASHKIIRSETVSRFQEVHQEWKQVQLMFHKSSYSPSAEILERIMIRLNGILDMEQKAFHALKMQIGEGFHGEKVSISL</sequence>
<evidence type="ECO:0000313" key="1">
    <source>
        <dbReference type="EMBL" id="EST56718.1"/>
    </source>
</evidence>